<dbReference type="InterPro" id="IPR011672">
    <property type="entry name" value="DUF1614"/>
</dbReference>
<protein>
    <submittedName>
        <fullName evidence="2">DUF1614 domain-containing protein</fullName>
    </submittedName>
</protein>
<evidence type="ECO:0000313" key="3">
    <source>
        <dbReference type="Proteomes" id="UP000427716"/>
    </source>
</evidence>
<feature type="transmembrane region" description="Helical" evidence="1">
    <location>
        <begin position="40"/>
        <end position="57"/>
    </location>
</feature>
<accession>A0A6I6D3Y3</accession>
<feature type="transmembrane region" description="Helical" evidence="1">
    <location>
        <begin position="194"/>
        <end position="216"/>
    </location>
</feature>
<sequence>MPNPGFLLAMLGLVVLFTLIQIGALQIAFEKLGLAPESGMTLLFVSLMGSLVNVPLFRMQAEEPDQPVPEPIRRILAHRQQPFEGVTTVAVNLGGCLLPVTFAAYLVLNAGAPLGNHLLAVALVSTVAYVASRPIPGLGIGMPILVAPLAAAGVGLLIDPEHSAALAYVGGTIGVLIGADLLRLKDVRKLGSPVASIGGAGTFDGIFVTGIIAVLLA</sequence>
<evidence type="ECO:0000313" key="2">
    <source>
        <dbReference type="EMBL" id="QGT78957.1"/>
    </source>
</evidence>
<feature type="transmembrane region" description="Helical" evidence="1">
    <location>
        <begin position="164"/>
        <end position="182"/>
    </location>
</feature>
<dbReference type="KEGG" id="ghl:GM160_08645"/>
<keyword evidence="1" id="KW-0472">Membrane</keyword>
<dbReference type="AlphaFoldDB" id="A0A6I6D3Y3"/>
<reference evidence="2 3" key="1">
    <citation type="submission" date="2019-11" db="EMBL/GenBank/DDBJ databases">
        <authorList>
            <person name="Zhang J."/>
            <person name="Sun C."/>
        </authorList>
    </citation>
    <scope>NUCLEOTIDE SEQUENCE [LARGE SCALE GENOMIC DNA]</scope>
    <source>
        <strain evidence="3">sp2</strain>
    </source>
</reference>
<keyword evidence="3" id="KW-1185">Reference proteome</keyword>
<dbReference type="RefSeq" id="WP_156574605.1">
    <property type="nucleotide sequence ID" value="NZ_CP046415.1"/>
</dbReference>
<name>A0A6I6D3Y3_9GAMM</name>
<dbReference type="Proteomes" id="UP000427716">
    <property type="component" value="Chromosome"/>
</dbReference>
<dbReference type="EMBL" id="CP046415">
    <property type="protein sequence ID" value="QGT78957.1"/>
    <property type="molecule type" value="Genomic_DNA"/>
</dbReference>
<keyword evidence="1" id="KW-1133">Transmembrane helix</keyword>
<keyword evidence="1" id="KW-0812">Transmembrane</keyword>
<gene>
    <name evidence="2" type="ORF">GM160_08645</name>
</gene>
<organism evidence="2 3">
    <name type="scientific">Guyparkeria halophila</name>
    <dbReference type="NCBI Taxonomy" id="47960"/>
    <lineage>
        <taxon>Bacteria</taxon>
        <taxon>Pseudomonadati</taxon>
        <taxon>Pseudomonadota</taxon>
        <taxon>Gammaproteobacteria</taxon>
        <taxon>Chromatiales</taxon>
        <taxon>Thioalkalibacteraceae</taxon>
        <taxon>Guyparkeria</taxon>
    </lineage>
</organism>
<dbReference type="Pfam" id="PF07758">
    <property type="entry name" value="DUF1614"/>
    <property type="match status" value="1"/>
</dbReference>
<proteinExistence type="predicted"/>
<feature type="transmembrane region" description="Helical" evidence="1">
    <location>
        <begin position="7"/>
        <end position="28"/>
    </location>
</feature>
<feature type="transmembrane region" description="Helical" evidence="1">
    <location>
        <begin position="83"/>
        <end position="108"/>
    </location>
</feature>
<feature type="transmembrane region" description="Helical" evidence="1">
    <location>
        <begin position="138"/>
        <end position="158"/>
    </location>
</feature>
<evidence type="ECO:0000256" key="1">
    <source>
        <dbReference type="SAM" id="Phobius"/>
    </source>
</evidence>